<dbReference type="GO" id="GO:0003677">
    <property type="term" value="F:DNA binding"/>
    <property type="evidence" value="ECO:0007669"/>
    <property type="project" value="InterPro"/>
</dbReference>
<protein>
    <recommendedName>
        <fullName evidence="4">Tyr recombinase domain-containing protein</fullName>
    </recommendedName>
</protein>
<name>A0A0F9S848_9ZZZZ</name>
<dbReference type="GO" id="GO:0006310">
    <property type="term" value="P:DNA recombination"/>
    <property type="evidence" value="ECO:0007669"/>
    <property type="project" value="UniProtKB-KW"/>
</dbReference>
<dbReference type="EMBL" id="LAZR01002197">
    <property type="protein sequence ID" value="KKN33181.1"/>
    <property type="molecule type" value="Genomic_DNA"/>
</dbReference>
<sequence length="375" mass="41947">MATSLQAIDSTAFSGGATSRSKGTAERYENCAARLLASYQLEKPEHPSLPGFATWLTDRRSGMTASSFRQYRAASISVFEAILNVEGLRPSLRLEVQRAVAILDSTRGTPQSPRGQLPPRTSALKQKRISAQDWEKLAAALSVSRRRHAEGVLLLLTAGLVAGLRPSEWINTRLIQDTEEGWKLKVQNGKRTNGRSHGPTRTLTWSDCTEEVEAIRDWQGHLSTCLPREKDRARAVWQTYYAQLRDTLHEVCQELWPRRQRRPTFYSTRHTFAAAAKAFLTPSEVGALLGHGTDFTAVTHYARPPKGRSRLPGFMLPTPDPAEVLRVRQVLEERLSRATPLRMSSDEPHELDRCISDDQDVASGELPDDPPVFRS</sequence>
<feature type="region of interest" description="Disordered" evidence="2">
    <location>
        <begin position="338"/>
        <end position="375"/>
    </location>
</feature>
<evidence type="ECO:0008006" key="4">
    <source>
        <dbReference type="Google" id="ProtNLM"/>
    </source>
</evidence>
<dbReference type="GO" id="GO:0015074">
    <property type="term" value="P:DNA integration"/>
    <property type="evidence" value="ECO:0007669"/>
    <property type="project" value="InterPro"/>
</dbReference>
<proteinExistence type="predicted"/>
<keyword evidence="1" id="KW-0233">DNA recombination</keyword>
<evidence type="ECO:0000256" key="2">
    <source>
        <dbReference type="SAM" id="MobiDB-lite"/>
    </source>
</evidence>
<feature type="compositionally biased region" description="Basic and acidic residues" evidence="2">
    <location>
        <begin position="344"/>
        <end position="356"/>
    </location>
</feature>
<gene>
    <name evidence="3" type="ORF">LCGC14_0806310</name>
</gene>
<reference evidence="3" key="1">
    <citation type="journal article" date="2015" name="Nature">
        <title>Complex archaea that bridge the gap between prokaryotes and eukaryotes.</title>
        <authorList>
            <person name="Spang A."/>
            <person name="Saw J.H."/>
            <person name="Jorgensen S.L."/>
            <person name="Zaremba-Niedzwiedzka K."/>
            <person name="Martijn J."/>
            <person name="Lind A.E."/>
            <person name="van Eijk R."/>
            <person name="Schleper C."/>
            <person name="Guy L."/>
            <person name="Ettema T.J."/>
        </authorList>
    </citation>
    <scope>NUCLEOTIDE SEQUENCE</scope>
</reference>
<evidence type="ECO:0000313" key="3">
    <source>
        <dbReference type="EMBL" id="KKN33181.1"/>
    </source>
</evidence>
<dbReference type="SUPFAM" id="SSF56349">
    <property type="entry name" value="DNA breaking-rejoining enzymes"/>
    <property type="match status" value="1"/>
</dbReference>
<dbReference type="InterPro" id="IPR011010">
    <property type="entry name" value="DNA_brk_join_enz"/>
</dbReference>
<dbReference type="Gene3D" id="1.10.443.10">
    <property type="entry name" value="Intergrase catalytic core"/>
    <property type="match status" value="1"/>
</dbReference>
<dbReference type="AlphaFoldDB" id="A0A0F9S848"/>
<comment type="caution">
    <text evidence="3">The sequence shown here is derived from an EMBL/GenBank/DDBJ whole genome shotgun (WGS) entry which is preliminary data.</text>
</comment>
<organism evidence="3">
    <name type="scientific">marine sediment metagenome</name>
    <dbReference type="NCBI Taxonomy" id="412755"/>
    <lineage>
        <taxon>unclassified sequences</taxon>
        <taxon>metagenomes</taxon>
        <taxon>ecological metagenomes</taxon>
    </lineage>
</organism>
<evidence type="ECO:0000256" key="1">
    <source>
        <dbReference type="ARBA" id="ARBA00023172"/>
    </source>
</evidence>
<dbReference type="InterPro" id="IPR013762">
    <property type="entry name" value="Integrase-like_cat_sf"/>
</dbReference>
<accession>A0A0F9S848</accession>